<reference evidence="10 11" key="1">
    <citation type="submission" date="2017-05" db="EMBL/GenBank/DDBJ databases">
        <authorList>
            <person name="Varghese N."/>
            <person name="Submissions S."/>
        </authorList>
    </citation>
    <scope>NUCLEOTIDE SEQUENCE [LARGE SCALE GENOMIC DNA]</scope>
    <source>
        <strain evidence="10 11">DSM 27040</strain>
    </source>
</reference>
<dbReference type="GO" id="GO:0051117">
    <property type="term" value="F:ATPase binding"/>
    <property type="evidence" value="ECO:0007669"/>
    <property type="project" value="TreeGrafter"/>
</dbReference>
<dbReference type="PANTHER" id="PTHR11629">
    <property type="entry name" value="VACUOLAR PROTON ATPASES"/>
    <property type="match status" value="1"/>
</dbReference>
<keyword evidence="4 9" id="KW-0812">Transmembrane</keyword>
<dbReference type="GO" id="GO:0007035">
    <property type="term" value="P:vacuolar acidification"/>
    <property type="evidence" value="ECO:0007669"/>
    <property type="project" value="TreeGrafter"/>
</dbReference>
<comment type="similarity">
    <text evidence="2">Belongs to the V-ATPase 116 kDa subunit family.</text>
</comment>
<feature type="transmembrane region" description="Helical" evidence="9">
    <location>
        <begin position="463"/>
        <end position="483"/>
    </location>
</feature>
<feature type="coiled-coil region" evidence="8">
    <location>
        <begin position="186"/>
        <end position="213"/>
    </location>
</feature>
<feature type="transmembrane region" description="Helical" evidence="9">
    <location>
        <begin position="512"/>
        <end position="533"/>
    </location>
</feature>
<dbReference type="Proteomes" id="UP000319040">
    <property type="component" value="Unassembled WGS sequence"/>
</dbReference>
<evidence type="ECO:0000256" key="6">
    <source>
        <dbReference type="ARBA" id="ARBA00023065"/>
    </source>
</evidence>
<feature type="transmembrane region" description="Helical" evidence="9">
    <location>
        <begin position="403"/>
        <end position="424"/>
    </location>
</feature>
<comment type="subcellular location">
    <subcellularLocation>
        <location evidence="1">Membrane</location>
        <topology evidence="1">Multi-pass membrane protein</topology>
    </subcellularLocation>
</comment>
<evidence type="ECO:0000313" key="10">
    <source>
        <dbReference type="EMBL" id="SMO54146.1"/>
    </source>
</evidence>
<keyword evidence="3" id="KW-0813">Transport</keyword>
<keyword evidence="11" id="KW-1185">Reference proteome</keyword>
<evidence type="ECO:0000256" key="2">
    <source>
        <dbReference type="ARBA" id="ARBA00009904"/>
    </source>
</evidence>
<dbReference type="GO" id="GO:0046961">
    <property type="term" value="F:proton-transporting ATPase activity, rotational mechanism"/>
    <property type="evidence" value="ECO:0007669"/>
    <property type="project" value="InterPro"/>
</dbReference>
<keyword evidence="7 9" id="KW-0472">Membrane</keyword>
<dbReference type="PANTHER" id="PTHR11629:SF63">
    <property type="entry name" value="V-TYPE PROTON ATPASE SUBUNIT A"/>
    <property type="match status" value="1"/>
</dbReference>
<feature type="transmembrane region" description="Helical" evidence="9">
    <location>
        <begin position="316"/>
        <end position="344"/>
    </location>
</feature>
<dbReference type="AlphaFoldDB" id="A0A521C3T5"/>
<keyword evidence="5 9" id="KW-1133">Transmembrane helix</keyword>
<evidence type="ECO:0000256" key="8">
    <source>
        <dbReference type="SAM" id="Coils"/>
    </source>
</evidence>
<protein>
    <submittedName>
        <fullName evidence="10">V/A-type H+-transporting ATPase subunit I</fullName>
    </submittedName>
</protein>
<dbReference type="Pfam" id="PF01496">
    <property type="entry name" value="V_ATPase_I"/>
    <property type="match status" value="1"/>
</dbReference>
<feature type="transmembrane region" description="Helical" evidence="9">
    <location>
        <begin position="356"/>
        <end position="383"/>
    </location>
</feature>
<accession>A0A521C3T5</accession>
<dbReference type="OrthoDB" id="9803814at2"/>
<evidence type="ECO:0000256" key="9">
    <source>
        <dbReference type="SAM" id="Phobius"/>
    </source>
</evidence>
<sequence>MIIPMYKYSFLVHHSDFISFKENLKEKGVLHIKERDIEPGAEVLDNIQQLSEVKRHKRRLLGRKADEHTVQVQIPQDGSELIEMLKSKNAQLDTLHHEQQQLDKEVEALKPWGDFSWDTIHKLKKQGIKVRFFYTAAKKYDPLWEREYSLAKISEERGFVYFVFYDTEDQTLDLDVDEIKIPEKELSDLKKQLDSIIKKIDRLNQELDKIAEEGIPVLDKFESDIQDRLNDASFLVNSGDGADGKIKIVEGWVPKSLDEGFENYIKEQSVYYIREQSTQKDKPPILLQNGRFSKLFEPIGKLFSLPSYAELDLTAFFAPFFFLFFGFCLGDAGYGLLLLIGAGVAKYKVDKDMKPLLSLVQWLGVGTILFGVVTGTFFGIKLMDVNIPFFTNLRETFLDDQQMFNLALGFGFVQILFGMAIKVANGVKQNGWKHSLSAAGWFLFFISTAIMVILDAVGGEEKWLWSVPHIILISISGLGIFVLNDPKRNVFMNIGVGLWDTYNMITGFAGDLLSYIRLFALGLSSAILGLVFNSLAFDLAPDIPVLGWIVTLIILVLGHGLNLFMASLGAVVHPMRLTFVEFYKNAGFVGGGKEYKPFSKISK</sequence>
<dbReference type="EMBL" id="FXTB01000002">
    <property type="protein sequence ID" value="SMO54146.1"/>
    <property type="molecule type" value="Genomic_DNA"/>
</dbReference>
<feature type="transmembrane region" description="Helical" evidence="9">
    <location>
        <begin position="436"/>
        <end position="457"/>
    </location>
</feature>
<gene>
    <name evidence="10" type="ORF">SAMN06265379_102371</name>
</gene>
<evidence type="ECO:0000256" key="7">
    <source>
        <dbReference type="ARBA" id="ARBA00023136"/>
    </source>
</evidence>
<name>A0A521C3T5_SACCC</name>
<dbReference type="GO" id="GO:0016471">
    <property type="term" value="C:vacuolar proton-transporting V-type ATPase complex"/>
    <property type="evidence" value="ECO:0007669"/>
    <property type="project" value="TreeGrafter"/>
</dbReference>
<evidence type="ECO:0000256" key="5">
    <source>
        <dbReference type="ARBA" id="ARBA00022989"/>
    </source>
</evidence>
<evidence type="ECO:0000256" key="4">
    <source>
        <dbReference type="ARBA" id="ARBA00022692"/>
    </source>
</evidence>
<dbReference type="InterPro" id="IPR002490">
    <property type="entry name" value="V-ATPase_116kDa_su"/>
</dbReference>
<evidence type="ECO:0000256" key="3">
    <source>
        <dbReference type="ARBA" id="ARBA00022448"/>
    </source>
</evidence>
<dbReference type="GO" id="GO:0033179">
    <property type="term" value="C:proton-transporting V-type ATPase, V0 domain"/>
    <property type="evidence" value="ECO:0007669"/>
    <property type="project" value="InterPro"/>
</dbReference>
<evidence type="ECO:0000256" key="1">
    <source>
        <dbReference type="ARBA" id="ARBA00004141"/>
    </source>
</evidence>
<organism evidence="10 11">
    <name type="scientific">Saccharicrinis carchari</name>
    <dbReference type="NCBI Taxonomy" id="1168039"/>
    <lineage>
        <taxon>Bacteria</taxon>
        <taxon>Pseudomonadati</taxon>
        <taxon>Bacteroidota</taxon>
        <taxon>Bacteroidia</taxon>
        <taxon>Marinilabiliales</taxon>
        <taxon>Marinilabiliaceae</taxon>
        <taxon>Saccharicrinis</taxon>
    </lineage>
</organism>
<keyword evidence="6" id="KW-0406">Ion transport</keyword>
<proteinExistence type="inferred from homology"/>
<evidence type="ECO:0000313" key="11">
    <source>
        <dbReference type="Proteomes" id="UP000319040"/>
    </source>
</evidence>
<feature type="transmembrane region" description="Helical" evidence="9">
    <location>
        <begin position="545"/>
        <end position="572"/>
    </location>
</feature>
<keyword evidence="8" id="KW-0175">Coiled coil</keyword>